<evidence type="ECO:0000313" key="2">
    <source>
        <dbReference type="EMBL" id="KAK1939768.1"/>
    </source>
</evidence>
<evidence type="ECO:0000313" key="3">
    <source>
        <dbReference type="Proteomes" id="UP001195914"/>
    </source>
</evidence>
<dbReference type="GO" id="GO:0003743">
    <property type="term" value="F:translation initiation factor activity"/>
    <property type="evidence" value="ECO:0007669"/>
    <property type="project" value="UniProtKB-KW"/>
</dbReference>
<dbReference type="GO" id="GO:0001731">
    <property type="term" value="P:formation of translation preinitiation complex"/>
    <property type="evidence" value="ECO:0007669"/>
    <property type="project" value="InterPro"/>
</dbReference>
<proteinExistence type="predicted"/>
<dbReference type="InterPro" id="IPR048248">
    <property type="entry name" value="PUA_eIF2d-like"/>
</dbReference>
<dbReference type="SUPFAM" id="SSF55159">
    <property type="entry name" value="eIF1-like"/>
    <property type="match status" value="1"/>
</dbReference>
<dbReference type="InterPro" id="IPR039757">
    <property type="entry name" value="EIF2D"/>
</dbReference>
<dbReference type="PROSITE" id="PS50890">
    <property type="entry name" value="PUA"/>
    <property type="match status" value="1"/>
</dbReference>
<dbReference type="InterPro" id="IPR057429">
    <property type="entry name" value="WH_eIF2D"/>
</dbReference>
<dbReference type="SUPFAM" id="SSF88697">
    <property type="entry name" value="PUA domain-like"/>
    <property type="match status" value="1"/>
</dbReference>
<dbReference type="Proteomes" id="UP001195914">
    <property type="component" value="Unassembled WGS sequence"/>
</dbReference>
<reference evidence="2" key="2">
    <citation type="submission" date="2021-05" db="EMBL/GenBank/DDBJ databases">
        <authorList>
            <person name="Pain A."/>
        </authorList>
    </citation>
    <scope>NUCLEOTIDE SEQUENCE</scope>
    <source>
        <strain evidence="2">1802A</strain>
    </source>
</reference>
<dbReference type="InterPro" id="IPR015947">
    <property type="entry name" value="PUA-like_sf"/>
</dbReference>
<dbReference type="Pfam" id="PF25304">
    <property type="entry name" value="WHD_eIF2D"/>
    <property type="match status" value="1"/>
</dbReference>
<dbReference type="PANTHER" id="PTHR12217:SF4">
    <property type="entry name" value="EUKARYOTIC TRANSLATION INITIATION FACTOR 2D"/>
    <property type="match status" value="1"/>
</dbReference>
<keyword evidence="3" id="KW-1185">Reference proteome</keyword>
<keyword evidence="2" id="KW-0396">Initiation factor</keyword>
<dbReference type="EMBL" id="JAHBMH010000007">
    <property type="protein sequence ID" value="KAK1939768.1"/>
    <property type="molecule type" value="Genomic_DNA"/>
</dbReference>
<dbReference type="InterPro" id="IPR001950">
    <property type="entry name" value="SUI1"/>
</dbReference>
<dbReference type="Gene3D" id="3.30.780.10">
    <property type="entry name" value="SUI1-like domain"/>
    <property type="match status" value="1"/>
</dbReference>
<feature type="domain" description="SUI1" evidence="1">
    <location>
        <begin position="511"/>
        <end position="577"/>
    </location>
</feature>
<name>A0AAD9GK86_BABDI</name>
<dbReference type="Pfam" id="PF17832">
    <property type="entry name" value="Pre-PUA"/>
    <property type="match status" value="1"/>
</dbReference>
<dbReference type="PROSITE" id="PS50296">
    <property type="entry name" value="SUI1"/>
    <property type="match status" value="1"/>
</dbReference>
<accession>A0AAD9GK86</accession>
<dbReference type="Pfam" id="PF26292">
    <property type="entry name" value="PUA_elF2D"/>
    <property type="match status" value="1"/>
</dbReference>
<dbReference type="Gene3D" id="3.10.400.20">
    <property type="match status" value="1"/>
</dbReference>
<dbReference type="PANTHER" id="PTHR12217">
    <property type="entry name" value="EUKARYOTIC TRANSLATION INITIATION FACTOR 2D"/>
    <property type="match status" value="1"/>
</dbReference>
<dbReference type="Pfam" id="PF01253">
    <property type="entry name" value="SUI1"/>
    <property type="match status" value="1"/>
</dbReference>
<gene>
    <name evidence="2" type="ORF">X943_003141</name>
</gene>
<dbReference type="CDD" id="cd21156">
    <property type="entry name" value="PUA_eIF2d-like"/>
    <property type="match status" value="1"/>
</dbReference>
<dbReference type="AlphaFoldDB" id="A0AAD9GK86"/>
<protein>
    <submittedName>
        <fullName evidence="2">Eukaryotic translation initiation factor, related</fullName>
    </submittedName>
</protein>
<dbReference type="InterPro" id="IPR036877">
    <property type="entry name" value="SUI1_dom_sf"/>
</dbReference>
<reference evidence="2" key="1">
    <citation type="journal article" date="2014" name="Nucleic Acids Res.">
        <title>The evolutionary dynamics of variant antigen genes in Babesia reveal a history of genomic innovation underlying host-parasite interaction.</title>
        <authorList>
            <person name="Jackson A.P."/>
            <person name="Otto T.D."/>
            <person name="Darby A."/>
            <person name="Ramaprasad A."/>
            <person name="Xia D."/>
            <person name="Echaide I.E."/>
            <person name="Farber M."/>
            <person name="Gahlot S."/>
            <person name="Gamble J."/>
            <person name="Gupta D."/>
            <person name="Gupta Y."/>
            <person name="Jackson L."/>
            <person name="Malandrin L."/>
            <person name="Malas T.B."/>
            <person name="Moussa E."/>
            <person name="Nair M."/>
            <person name="Reid A.J."/>
            <person name="Sanders M."/>
            <person name="Sharma J."/>
            <person name="Tracey A."/>
            <person name="Quail M.A."/>
            <person name="Weir W."/>
            <person name="Wastling J.M."/>
            <person name="Hall N."/>
            <person name="Willadsen P."/>
            <person name="Lingelbach K."/>
            <person name="Shiels B."/>
            <person name="Tait A."/>
            <person name="Berriman M."/>
            <person name="Allred D.R."/>
            <person name="Pain A."/>
        </authorList>
    </citation>
    <scope>NUCLEOTIDE SEQUENCE</scope>
    <source>
        <strain evidence="2">1802A</strain>
    </source>
</reference>
<evidence type="ECO:0000259" key="1">
    <source>
        <dbReference type="PROSITE" id="PS50296"/>
    </source>
</evidence>
<sequence length="599" mass="65943">MLSISLFKRGSTTCAPVQPQSATLIVSQFKKVGLGHTCLVGSKDRKTLHSRTIKALSLNDAEVETIIPAKAPLSVAKVSGSRHLVYLAGQEPWLVSLHSGLIFPTIYALWNIPQLLPAMYIHHPVLDFIVRGAHLMVPGVTNWSTDFKAGTLATVLVHGNPYPVAVGICENPLDAQGNLRTTGRALEILHYFGDGLCKLSPKPFPTYEESHDQATVRQTSCHDASSIREGALVAETQLEGDLDTTQEPAMLVECLGVDDARPDEDTASVVKNLDDLSIQPSDEDNKEARTEAVTFPIPLVDFVLRICFLQTLHGIADDQLPMEISALYSQMTADGTKLVGTAAFKRLVKEADMWEDNISPDNATQLISYKKSSFKKLIKMFQTWSKEGLISIKETRGIASVVNINRSCDKYAAFKPITIIKGNEKENKKTDKIRIRRLLAFSAAQRKALAQLGVHVDTKPMAVDEFRQTVIQHMSNDGDVILEHINGATQYHQILRGEEASAVCKGAALPVTITVEPRGNRKHITVIKGAFNYLFNVDENSVAETLRKRFASAVSVNNGIISIQVRTTIFTPINAQGRVPIKTELTDQFGIPQQYIKML</sequence>
<dbReference type="InterPro" id="IPR041366">
    <property type="entry name" value="Pre-PUA"/>
</dbReference>
<keyword evidence="2" id="KW-0648">Protein biosynthesis</keyword>
<comment type="caution">
    <text evidence="2">The sequence shown here is derived from an EMBL/GenBank/DDBJ whole genome shotgun (WGS) entry which is preliminary data.</text>
</comment>
<organism evidence="2 3">
    <name type="scientific">Babesia divergens</name>
    <dbReference type="NCBI Taxonomy" id="32595"/>
    <lineage>
        <taxon>Eukaryota</taxon>
        <taxon>Sar</taxon>
        <taxon>Alveolata</taxon>
        <taxon>Apicomplexa</taxon>
        <taxon>Aconoidasida</taxon>
        <taxon>Piroplasmida</taxon>
        <taxon>Babesiidae</taxon>
        <taxon>Babesia</taxon>
    </lineage>
</organism>